<dbReference type="GeneID" id="72008120"/>
<dbReference type="Pfam" id="PF20153">
    <property type="entry name" value="DUF6535"/>
    <property type="match status" value="1"/>
</dbReference>
<protein>
    <recommendedName>
        <fullName evidence="3">DUF6535 domain-containing protein</fullName>
    </recommendedName>
</protein>
<dbReference type="InterPro" id="IPR045338">
    <property type="entry name" value="DUF6535"/>
</dbReference>
<dbReference type="Proteomes" id="UP000814176">
    <property type="component" value="Unassembled WGS sequence"/>
</dbReference>
<keyword evidence="2" id="KW-1133">Transmembrane helix</keyword>
<evidence type="ECO:0000259" key="3">
    <source>
        <dbReference type="Pfam" id="PF20153"/>
    </source>
</evidence>
<keyword evidence="5" id="KW-1185">Reference proteome</keyword>
<feature type="domain" description="DUF6535" evidence="3">
    <location>
        <begin position="114"/>
        <end position="281"/>
    </location>
</feature>
<accession>A0ABQ8KJ87</accession>
<name>A0ABQ8KJ87_9APHY</name>
<sequence length="607" mass="68127">MSIRMKSQPSLRTPRAPIPFPTQKPRHLVKKVRQQASVPESLTPERVRASVSSFPDSFDHSAGTGSFNSVFVDATLQSVKGYAAADSADAVLGQGPVTESSPSFALTEDEKNTWEKYSHLVLNHEKDVVKEWRDEIDTLLVFAGLFSAVLTAFNVQYYTQLQPSPTTHITVTSGTMNVSFLADAGTSSAQAPATTVAINILWFLSLVFSLAAASIGISAKQWLSHYVVPETVIAIQRLRIWHLRYQRFREWHVPQIIEALPFLLQLSLALFLVGVAVLLWSLHLLVGIIVTIPTGVLLLFTLGTWITPAWVPGCPYKSPQARWVYRLFRRLSWNDGIIHREDTEGRLSYLSRITQAAPPVRDWLAREEDWIHSVSVPFAVASTDVAVAVDRVLQKDDFLQEAILPAVARVDAVTACNVVNDVVCSRAHIASLAQLYDTSANGAVAWFYDAVNIKTIMVLGDLAMNTLPAVSKHSYDPPALALAYRPNGQTRVQGLLALLNHVLRAIPVGERQTHCHRLAEWFVRNEIHLLDRRTFPQTHEIALWLISVHWMDFTHACPHELRAKFLDLVVEMLDSWMQGYRRVDKSARLEARDLAREQKIWDLYGLM</sequence>
<evidence type="ECO:0000313" key="5">
    <source>
        <dbReference type="Proteomes" id="UP000814176"/>
    </source>
</evidence>
<feature type="transmembrane region" description="Helical" evidence="2">
    <location>
        <begin position="256"/>
        <end position="280"/>
    </location>
</feature>
<keyword evidence="2" id="KW-0812">Transmembrane</keyword>
<reference evidence="4 5" key="1">
    <citation type="journal article" date="2021" name="Environ. Microbiol.">
        <title>Gene family expansions and transcriptome signatures uncover fungal adaptations to wood decay.</title>
        <authorList>
            <person name="Hage H."/>
            <person name="Miyauchi S."/>
            <person name="Viragh M."/>
            <person name="Drula E."/>
            <person name="Min B."/>
            <person name="Chaduli D."/>
            <person name="Navarro D."/>
            <person name="Favel A."/>
            <person name="Norest M."/>
            <person name="Lesage-Meessen L."/>
            <person name="Balint B."/>
            <person name="Merenyi Z."/>
            <person name="de Eugenio L."/>
            <person name="Morin E."/>
            <person name="Martinez A.T."/>
            <person name="Baldrian P."/>
            <person name="Stursova M."/>
            <person name="Martinez M.J."/>
            <person name="Novotny C."/>
            <person name="Magnuson J.K."/>
            <person name="Spatafora J.W."/>
            <person name="Maurice S."/>
            <person name="Pangilinan J."/>
            <person name="Andreopoulos W."/>
            <person name="LaButti K."/>
            <person name="Hundley H."/>
            <person name="Na H."/>
            <person name="Kuo A."/>
            <person name="Barry K."/>
            <person name="Lipzen A."/>
            <person name="Henrissat B."/>
            <person name="Riley R."/>
            <person name="Ahrendt S."/>
            <person name="Nagy L.G."/>
            <person name="Grigoriev I.V."/>
            <person name="Martin F."/>
            <person name="Rosso M.N."/>
        </authorList>
    </citation>
    <scope>NUCLEOTIDE SEQUENCE [LARGE SCALE GENOMIC DNA]</scope>
    <source>
        <strain evidence="4 5">CIRM-BRFM 1785</strain>
    </source>
</reference>
<gene>
    <name evidence="4" type="ORF">C8Q71DRAFT_857234</name>
</gene>
<feature type="transmembrane region" description="Helical" evidence="2">
    <location>
        <begin position="196"/>
        <end position="217"/>
    </location>
</feature>
<organism evidence="4 5">
    <name type="scientific">Rhodofomes roseus</name>
    <dbReference type="NCBI Taxonomy" id="34475"/>
    <lineage>
        <taxon>Eukaryota</taxon>
        <taxon>Fungi</taxon>
        <taxon>Dikarya</taxon>
        <taxon>Basidiomycota</taxon>
        <taxon>Agaricomycotina</taxon>
        <taxon>Agaricomycetes</taxon>
        <taxon>Polyporales</taxon>
        <taxon>Rhodofomes</taxon>
    </lineage>
</organism>
<feature type="region of interest" description="Disordered" evidence="1">
    <location>
        <begin position="1"/>
        <end position="27"/>
    </location>
</feature>
<proteinExistence type="predicted"/>
<evidence type="ECO:0000256" key="2">
    <source>
        <dbReference type="SAM" id="Phobius"/>
    </source>
</evidence>
<comment type="caution">
    <text evidence="4">The sequence shown here is derived from an EMBL/GenBank/DDBJ whole genome shotgun (WGS) entry which is preliminary data.</text>
</comment>
<evidence type="ECO:0000256" key="1">
    <source>
        <dbReference type="SAM" id="MobiDB-lite"/>
    </source>
</evidence>
<feature type="compositionally biased region" description="Polar residues" evidence="1">
    <location>
        <begin position="1"/>
        <end position="11"/>
    </location>
</feature>
<dbReference type="RefSeq" id="XP_047780105.1">
    <property type="nucleotide sequence ID" value="XM_047927388.1"/>
</dbReference>
<dbReference type="EMBL" id="JADCUA010000008">
    <property type="protein sequence ID" value="KAH9838067.1"/>
    <property type="molecule type" value="Genomic_DNA"/>
</dbReference>
<keyword evidence="2" id="KW-0472">Membrane</keyword>
<feature type="transmembrane region" description="Helical" evidence="2">
    <location>
        <begin position="286"/>
        <end position="311"/>
    </location>
</feature>
<evidence type="ECO:0000313" key="4">
    <source>
        <dbReference type="EMBL" id="KAH9838067.1"/>
    </source>
</evidence>